<keyword evidence="1" id="KW-0808">Transferase</keyword>
<dbReference type="Gene3D" id="3.30.450.40">
    <property type="match status" value="1"/>
</dbReference>
<protein>
    <submittedName>
        <fullName evidence="6">GAF domain-containing protein</fullName>
    </submittedName>
</protein>
<sequence length="236" mass="25609">MPNIDSDRLAGSLRRLGGETGRDLGDAVSEAVDAVVALFRVRGSGLMIADEENTLRYVAASNGASRAMEEVQSETGEGPCVSAFVTNELVRAVDMRDEPRWPKVRDEFLAHDVVAVLGVPVRLGQVPVGTLDIFHAEPHAWDDSEMAALTRYSDVIGATLSTALAAQHAGELAGQLQYALDYRIVIERAVGFLMAQRRLDAVRAFEVLRGTARAQRRKIAEVARFLLDTGTLPPAR</sequence>
<dbReference type="RefSeq" id="WP_310369066.1">
    <property type="nucleotide sequence ID" value="NZ_JAVDYB010000001.1"/>
</dbReference>
<dbReference type="SMART" id="SM01012">
    <property type="entry name" value="ANTAR"/>
    <property type="match status" value="1"/>
</dbReference>
<evidence type="ECO:0000256" key="1">
    <source>
        <dbReference type="ARBA" id="ARBA00022679"/>
    </source>
</evidence>
<dbReference type="InterPro" id="IPR005561">
    <property type="entry name" value="ANTAR"/>
</dbReference>
<dbReference type="Proteomes" id="UP001183643">
    <property type="component" value="Unassembled WGS sequence"/>
</dbReference>
<dbReference type="Pfam" id="PF13185">
    <property type="entry name" value="GAF_2"/>
    <property type="match status" value="1"/>
</dbReference>
<keyword evidence="3" id="KW-0805">Transcription regulation</keyword>
<keyword evidence="2" id="KW-0418">Kinase</keyword>
<keyword evidence="7" id="KW-1185">Reference proteome</keyword>
<dbReference type="InterPro" id="IPR003018">
    <property type="entry name" value="GAF"/>
</dbReference>
<dbReference type="SMART" id="SM00065">
    <property type="entry name" value="GAF"/>
    <property type="match status" value="1"/>
</dbReference>
<dbReference type="GO" id="GO:0003723">
    <property type="term" value="F:RNA binding"/>
    <property type="evidence" value="ECO:0007669"/>
    <property type="project" value="InterPro"/>
</dbReference>
<evidence type="ECO:0000256" key="4">
    <source>
        <dbReference type="ARBA" id="ARBA00023163"/>
    </source>
</evidence>
<evidence type="ECO:0000259" key="5">
    <source>
        <dbReference type="PROSITE" id="PS50921"/>
    </source>
</evidence>
<evidence type="ECO:0000313" key="6">
    <source>
        <dbReference type="EMBL" id="MDR7276854.1"/>
    </source>
</evidence>
<comment type="caution">
    <text evidence="6">The sequence shown here is derived from an EMBL/GenBank/DDBJ whole genome shotgun (WGS) entry which is preliminary data.</text>
</comment>
<name>A0AAE4CBF4_9ACTN</name>
<dbReference type="InterPro" id="IPR011006">
    <property type="entry name" value="CheY-like_superfamily"/>
</dbReference>
<evidence type="ECO:0000256" key="3">
    <source>
        <dbReference type="ARBA" id="ARBA00023015"/>
    </source>
</evidence>
<organism evidence="6 7">
    <name type="scientific">Catenuloplanes atrovinosus</name>
    <dbReference type="NCBI Taxonomy" id="137266"/>
    <lineage>
        <taxon>Bacteria</taxon>
        <taxon>Bacillati</taxon>
        <taxon>Actinomycetota</taxon>
        <taxon>Actinomycetes</taxon>
        <taxon>Micromonosporales</taxon>
        <taxon>Micromonosporaceae</taxon>
        <taxon>Catenuloplanes</taxon>
    </lineage>
</organism>
<dbReference type="AlphaFoldDB" id="A0AAE4CBF4"/>
<dbReference type="SUPFAM" id="SSF55781">
    <property type="entry name" value="GAF domain-like"/>
    <property type="match status" value="1"/>
</dbReference>
<evidence type="ECO:0000313" key="7">
    <source>
        <dbReference type="Proteomes" id="UP001183643"/>
    </source>
</evidence>
<dbReference type="PROSITE" id="PS50921">
    <property type="entry name" value="ANTAR"/>
    <property type="match status" value="1"/>
</dbReference>
<feature type="domain" description="ANTAR" evidence="5">
    <location>
        <begin position="166"/>
        <end position="227"/>
    </location>
</feature>
<dbReference type="SUPFAM" id="SSF52172">
    <property type="entry name" value="CheY-like"/>
    <property type="match status" value="1"/>
</dbReference>
<keyword evidence="4" id="KW-0804">Transcription</keyword>
<reference evidence="6" key="1">
    <citation type="submission" date="2023-07" db="EMBL/GenBank/DDBJ databases">
        <title>Sequencing the genomes of 1000 actinobacteria strains.</title>
        <authorList>
            <person name="Klenk H.-P."/>
        </authorList>
    </citation>
    <scope>NUCLEOTIDE SEQUENCE</scope>
    <source>
        <strain evidence="6">DSM 44707</strain>
    </source>
</reference>
<dbReference type="Gene3D" id="1.10.10.10">
    <property type="entry name" value="Winged helix-like DNA-binding domain superfamily/Winged helix DNA-binding domain"/>
    <property type="match status" value="1"/>
</dbReference>
<proteinExistence type="predicted"/>
<dbReference type="GO" id="GO:0016301">
    <property type="term" value="F:kinase activity"/>
    <property type="evidence" value="ECO:0007669"/>
    <property type="project" value="UniProtKB-KW"/>
</dbReference>
<dbReference type="Pfam" id="PF03861">
    <property type="entry name" value="ANTAR"/>
    <property type="match status" value="1"/>
</dbReference>
<dbReference type="InterPro" id="IPR012074">
    <property type="entry name" value="GAF_ANTAR"/>
</dbReference>
<accession>A0AAE4CBF4</accession>
<dbReference type="PIRSF" id="PIRSF036625">
    <property type="entry name" value="GAF_ANTAR"/>
    <property type="match status" value="1"/>
</dbReference>
<dbReference type="InterPro" id="IPR036388">
    <property type="entry name" value="WH-like_DNA-bd_sf"/>
</dbReference>
<evidence type="ECO:0000256" key="2">
    <source>
        <dbReference type="ARBA" id="ARBA00022777"/>
    </source>
</evidence>
<dbReference type="EMBL" id="JAVDYB010000001">
    <property type="protein sequence ID" value="MDR7276854.1"/>
    <property type="molecule type" value="Genomic_DNA"/>
</dbReference>
<dbReference type="InterPro" id="IPR029016">
    <property type="entry name" value="GAF-like_dom_sf"/>
</dbReference>
<gene>
    <name evidence="6" type="ORF">J2S41_003632</name>
</gene>